<gene>
    <name evidence="7" type="ORF">NX773_19490</name>
</gene>
<evidence type="ECO:0000313" key="7">
    <source>
        <dbReference type="EMBL" id="MCS0610355.1"/>
    </source>
</evidence>
<keyword evidence="4" id="KW-0084">Basement membrane</keyword>
<dbReference type="EMBL" id="JANUGV010000006">
    <property type="protein sequence ID" value="MCS0610355.1"/>
    <property type="molecule type" value="Genomic_DNA"/>
</dbReference>
<evidence type="ECO:0000256" key="2">
    <source>
        <dbReference type="ARBA" id="ARBA00022525"/>
    </source>
</evidence>
<dbReference type="PROSITE" id="PS51116">
    <property type="entry name" value="LAMININ_IVB"/>
    <property type="match status" value="1"/>
</dbReference>
<protein>
    <recommendedName>
        <fullName evidence="6">Laminin IV type B domain-containing protein</fullName>
    </recommendedName>
</protein>
<evidence type="ECO:0000313" key="8">
    <source>
        <dbReference type="Proteomes" id="UP001205861"/>
    </source>
</evidence>
<keyword evidence="2" id="KW-0964">Secreted</keyword>
<organism evidence="7 8">
    <name type="scientific">Massilia solisilvae</name>
    <dbReference type="NCBI Taxonomy" id="1811225"/>
    <lineage>
        <taxon>Bacteria</taxon>
        <taxon>Pseudomonadati</taxon>
        <taxon>Pseudomonadota</taxon>
        <taxon>Betaproteobacteria</taxon>
        <taxon>Burkholderiales</taxon>
        <taxon>Oxalobacteraceae</taxon>
        <taxon>Telluria group</taxon>
        <taxon>Massilia</taxon>
    </lineage>
</organism>
<accession>A0ABT2BPF4</accession>
<keyword evidence="8" id="KW-1185">Reference proteome</keyword>
<keyword evidence="3" id="KW-0272">Extracellular matrix</keyword>
<comment type="caution">
    <text evidence="7">The sequence shown here is derived from an EMBL/GenBank/DDBJ whole genome shotgun (WGS) entry which is preliminary data.</text>
</comment>
<dbReference type="InterPro" id="IPR013015">
    <property type="entry name" value="Laminin_IV_B"/>
</dbReference>
<evidence type="ECO:0000256" key="4">
    <source>
        <dbReference type="ARBA" id="ARBA00022869"/>
    </source>
</evidence>
<dbReference type="RefSeq" id="WP_258857947.1">
    <property type="nucleotide sequence ID" value="NZ_JANUGV010000006.1"/>
</dbReference>
<evidence type="ECO:0000256" key="3">
    <source>
        <dbReference type="ARBA" id="ARBA00022530"/>
    </source>
</evidence>
<evidence type="ECO:0000256" key="5">
    <source>
        <dbReference type="SAM" id="MobiDB-lite"/>
    </source>
</evidence>
<evidence type="ECO:0000259" key="6">
    <source>
        <dbReference type="PROSITE" id="PS51116"/>
    </source>
</evidence>
<name>A0ABT2BPF4_9BURK</name>
<reference evidence="7 8" key="1">
    <citation type="submission" date="2022-08" db="EMBL/GenBank/DDBJ databases">
        <title>Reclassification of Massilia species as members of the genera Telluria, Duganella, Pseudoduganella, Mokoshia gen. nov. and Zemynaea gen. nov. using orthogonal and non-orthogonal genome-based approaches.</title>
        <authorList>
            <person name="Bowman J.P."/>
        </authorList>
    </citation>
    <scope>NUCLEOTIDE SEQUENCE [LARGE SCALE GENOMIC DNA]</scope>
    <source>
        <strain evidence="7 8">JCM 31607</strain>
    </source>
</reference>
<evidence type="ECO:0000256" key="1">
    <source>
        <dbReference type="ARBA" id="ARBA00004302"/>
    </source>
</evidence>
<proteinExistence type="predicted"/>
<dbReference type="Proteomes" id="UP001205861">
    <property type="component" value="Unassembled WGS sequence"/>
</dbReference>
<sequence length="251" mass="28397">MTVYKVASLNAGGISVFSSWLAAPKGEPPLQLLSDPAFTDDLPWDFSVDTEKTFDTSYDLGLYLHTTAIGDVKDPLAVERATGMWAWLSLAMIRSLVRRTGVQKGKPLESAHYVEADTQRGRRLGYRLITRTAWRLVRLHGEKAQVALGSARSPWGEMAEQMSSRQEIFSHPSFWAVAHKLYRNEHGELKRGATSQRPESARKDPNNNSGKGGVRRLPATFRQFDRTYLTRAMTLDQMLQVLPNEYERWIS</sequence>
<feature type="domain" description="Laminin IV type B" evidence="6">
    <location>
        <begin position="174"/>
        <end position="251"/>
    </location>
</feature>
<comment type="subcellular location">
    <subcellularLocation>
        <location evidence="1">Secreted</location>
        <location evidence="1">Extracellular space</location>
        <location evidence="1">Extracellular matrix</location>
        <location evidence="1">Basement membrane</location>
    </subcellularLocation>
</comment>
<feature type="region of interest" description="Disordered" evidence="5">
    <location>
        <begin position="187"/>
        <end position="216"/>
    </location>
</feature>